<name>A0A369JJN3_HYPMA</name>
<organism evidence="2 3">
    <name type="scientific">Hypsizygus marmoreus</name>
    <name type="common">White beech mushroom</name>
    <name type="synonym">Agaricus marmoreus</name>
    <dbReference type="NCBI Taxonomy" id="39966"/>
    <lineage>
        <taxon>Eukaryota</taxon>
        <taxon>Fungi</taxon>
        <taxon>Dikarya</taxon>
        <taxon>Basidiomycota</taxon>
        <taxon>Agaricomycotina</taxon>
        <taxon>Agaricomycetes</taxon>
        <taxon>Agaricomycetidae</taxon>
        <taxon>Agaricales</taxon>
        <taxon>Tricholomatineae</taxon>
        <taxon>Lyophyllaceae</taxon>
        <taxon>Hypsizygus</taxon>
    </lineage>
</organism>
<evidence type="ECO:0000256" key="1">
    <source>
        <dbReference type="SAM" id="MobiDB-lite"/>
    </source>
</evidence>
<feature type="compositionally biased region" description="Polar residues" evidence="1">
    <location>
        <begin position="233"/>
        <end position="242"/>
    </location>
</feature>
<dbReference type="EMBL" id="LUEZ02000051">
    <property type="protein sequence ID" value="RDB22419.1"/>
    <property type="molecule type" value="Genomic_DNA"/>
</dbReference>
<evidence type="ECO:0000313" key="2">
    <source>
        <dbReference type="EMBL" id="RDB22419.1"/>
    </source>
</evidence>
<dbReference type="Gene3D" id="2.60.40.420">
    <property type="entry name" value="Cupredoxins - blue copper proteins"/>
    <property type="match status" value="1"/>
</dbReference>
<dbReference type="InterPro" id="IPR052953">
    <property type="entry name" value="Ser-rich/MCO-related"/>
</dbReference>
<evidence type="ECO:0000313" key="3">
    <source>
        <dbReference type="Proteomes" id="UP000076154"/>
    </source>
</evidence>
<dbReference type="AlphaFoldDB" id="A0A369JJN3"/>
<dbReference type="CDD" id="cd00920">
    <property type="entry name" value="Cupredoxin"/>
    <property type="match status" value="1"/>
</dbReference>
<dbReference type="InParanoid" id="A0A369JJN3"/>
<dbReference type="InterPro" id="IPR008972">
    <property type="entry name" value="Cupredoxin"/>
</dbReference>
<dbReference type="SUPFAM" id="SSF49503">
    <property type="entry name" value="Cupredoxins"/>
    <property type="match status" value="1"/>
</dbReference>
<dbReference type="PANTHER" id="PTHR34883:SF15">
    <property type="entry name" value="EXTRACELLULAR SERINE-RICH PROTEIN"/>
    <property type="match status" value="1"/>
</dbReference>
<accession>A0A369JJN3</accession>
<keyword evidence="3" id="KW-1185">Reference proteome</keyword>
<dbReference type="OrthoDB" id="2331100at2759"/>
<gene>
    <name evidence="2" type="ORF">Hypma_010512</name>
</gene>
<dbReference type="PANTHER" id="PTHR34883">
    <property type="entry name" value="SERINE-RICH PROTEIN, PUTATIVE-RELATED-RELATED"/>
    <property type="match status" value="1"/>
</dbReference>
<dbReference type="Proteomes" id="UP000076154">
    <property type="component" value="Unassembled WGS sequence"/>
</dbReference>
<proteinExistence type="predicted"/>
<reference evidence="2" key="1">
    <citation type="submission" date="2018-04" db="EMBL/GenBank/DDBJ databases">
        <title>Whole genome sequencing of Hypsizygus marmoreus.</title>
        <authorList>
            <person name="Choi I.-G."/>
            <person name="Min B."/>
            <person name="Kim J.-G."/>
            <person name="Kim S."/>
            <person name="Oh Y.-L."/>
            <person name="Kong W.-S."/>
            <person name="Park H."/>
            <person name="Jeong J."/>
            <person name="Song E.-S."/>
        </authorList>
    </citation>
    <scope>NUCLEOTIDE SEQUENCE [LARGE SCALE GENOMIC DNA]</scope>
    <source>
        <strain evidence="2">51987-8</strain>
    </source>
</reference>
<dbReference type="STRING" id="39966.A0A369JJN3"/>
<protein>
    <recommendedName>
        <fullName evidence="4">Extracellular serine-rich protein</fullName>
    </recommendedName>
</protein>
<feature type="region of interest" description="Disordered" evidence="1">
    <location>
        <begin position="230"/>
        <end position="250"/>
    </location>
</feature>
<sequence>MFCLREQLVARGVGVDLTYLNTRHLILHLYFHHSSCAVVMRLRTVLSFSLGALLAVAQDNPMQVILVGSTQDSPGGIFQFIPPSINATNGTTITFRFTGAPGNHTVTQSSFTDPCDPLPGGFDSGWVFIPPNNVSTSPEWNLTITNSSRPLWFFCKQLLPLTHCSAGMVGAINAPSSGNLTFSAYQTNAQAFKGNSGQGQGSLVGQGASASAAPGPIVSGAQVFTGVPIASDTAPSSPSNTAPVGGGTSGGGSGSGALGLKVDLFLTFLGVGLGAFIGLA</sequence>
<comment type="caution">
    <text evidence="2">The sequence shown here is derived from an EMBL/GenBank/DDBJ whole genome shotgun (WGS) entry which is preliminary data.</text>
</comment>
<evidence type="ECO:0008006" key="4">
    <source>
        <dbReference type="Google" id="ProtNLM"/>
    </source>
</evidence>